<protein>
    <submittedName>
        <fullName evidence="6">Gfa-like protein</fullName>
    </submittedName>
</protein>
<feature type="domain" description="CENP-V/GFA" evidence="5">
    <location>
        <begin position="6"/>
        <end position="117"/>
    </location>
</feature>
<evidence type="ECO:0000256" key="1">
    <source>
        <dbReference type="ARBA" id="ARBA00005495"/>
    </source>
</evidence>
<dbReference type="InterPro" id="IPR011057">
    <property type="entry name" value="Mss4-like_sf"/>
</dbReference>
<evidence type="ECO:0000259" key="5">
    <source>
        <dbReference type="PROSITE" id="PS51891"/>
    </source>
</evidence>
<dbReference type="EMBL" id="UOFM01000172">
    <property type="protein sequence ID" value="VAW76346.1"/>
    <property type="molecule type" value="Genomic_DNA"/>
</dbReference>
<evidence type="ECO:0000313" key="6">
    <source>
        <dbReference type="EMBL" id="VAW76346.1"/>
    </source>
</evidence>
<accession>A0A3B0Z6N1</accession>
<proteinExistence type="inferred from homology"/>
<evidence type="ECO:0000256" key="3">
    <source>
        <dbReference type="ARBA" id="ARBA00022833"/>
    </source>
</evidence>
<dbReference type="Pfam" id="PF04828">
    <property type="entry name" value="GFA"/>
    <property type="match status" value="1"/>
</dbReference>
<dbReference type="InterPro" id="IPR006913">
    <property type="entry name" value="CENP-V/GFA"/>
</dbReference>
<keyword evidence="2" id="KW-0479">Metal-binding</keyword>
<dbReference type="GO" id="GO:0016846">
    <property type="term" value="F:carbon-sulfur lyase activity"/>
    <property type="evidence" value="ECO:0007669"/>
    <property type="project" value="InterPro"/>
</dbReference>
<reference evidence="6" key="1">
    <citation type="submission" date="2018-06" db="EMBL/GenBank/DDBJ databases">
        <authorList>
            <person name="Zhirakovskaya E."/>
        </authorList>
    </citation>
    <scope>NUCLEOTIDE SEQUENCE</scope>
</reference>
<dbReference type="SUPFAM" id="SSF51316">
    <property type="entry name" value="Mss4-like"/>
    <property type="match status" value="1"/>
</dbReference>
<dbReference type="AlphaFoldDB" id="A0A3B0Z6N1"/>
<keyword evidence="3" id="KW-0862">Zinc</keyword>
<organism evidence="6">
    <name type="scientific">hydrothermal vent metagenome</name>
    <dbReference type="NCBI Taxonomy" id="652676"/>
    <lineage>
        <taxon>unclassified sequences</taxon>
        <taxon>metagenomes</taxon>
        <taxon>ecological metagenomes</taxon>
    </lineage>
</organism>
<dbReference type="PANTHER" id="PTHR33337">
    <property type="entry name" value="GFA DOMAIN-CONTAINING PROTEIN"/>
    <property type="match status" value="1"/>
</dbReference>
<dbReference type="Gene3D" id="3.90.1590.10">
    <property type="entry name" value="glutathione-dependent formaldehyde- activating enzyme (gfa)"/>
    <property type="match status" value="1"/>
</dbReference>
<dbReference type="PROSITE" id="PS51891">
    <property type="entry name" value="CENP_V_GFA"/>
    <property type="match status" value="1"/>
</dbReference>
<name>A0A3B0Z6N1_9ZZZZ</name>
<dbReference type="GO" id="GO:0046872">
    <property type="term" value="F:metal ion binding"/>
    <property type="evidence" value="ECO:0007669"/>
    <property type="project" value="UniProtKB-KW"/>
</dbReference>
<evidence type="ECO:0000256" key="4">
    <source>
        <dbReference type="ARBA" id="ARBA00023239"/>
    </source>
</evidence>
<sequence length="138" mass="15269">MPSMTFTGGCLCGSVQYKLSGNVLQFYHCHCSRCRKMTGTGHATNLMVGADTVEWVKGESLLGHYKVPDAERFYSLFCKQCGSPLPRQVPERGMVVVPAGSLDNDPGIKPEARIFWDSRAEWSCDAGVLPTFSEYPDR</sequence>
<comment type="similarity">
    <text evidence="1">Belongs to the Gfa family.</text>
</comment>
<gene>
    <name evidence="6" type="ORF">MNBD_GAMMA14-94</name>
</gene>
<keyword evidence="4" id="KW-0456">Lyase</keyword>
<evidence type="ECO:0000256" key="2">
    <source>
        <dbReference type="ARBA" id="ARBA00022723"/>
    </source>
</evidence>
<dbReference type="PANTHER" id="PTHR33337:SF40">
    <property type="entry name" value="CENP-V_GFA DOMAIN-CONTAINING PROTEIN-RELATED"/>
    <property type="match status" value="1"/>
</dbReference>